<evidence type="ECO:0000259" key="3">
    <source>
        <dbReference type="SMART" id="SM01174"/>
    </source>
</evidence>
<gene>
    <name evidence="4" type="primary">LOC106127465</name>
</gene>
<protein>
    <recommendedName>
        <fullName evidence="2">Ubiquitin carboxyl-terminal hydrolase MINDY</fullName>
        <ecNumber evidence="2">3.4.19.12</ecNumber>
    </recommendedName>
</protein>
<comment type="function">
    <text evidence="2">Hydrolase that can remove 'Lys-48'-linked conjugated ubiquitin from proteins.</text>
</comment>
<comment type="catalytic activity">
    <reaction evidence="2">
        <text>Thiol-dependent hydrolysis of ester, thioester, amide, peptide and isopeptide bonds formed by the C-terminal Gly of ubiquitin (a 76-residue protein attached to proteins as an intracellular targeting signal).</text>
        <dbReference type="EC" id="3.4.19.12"/>
    </reaction>
</comment>
<dbReference type="Proteomes" id="UP000694872">
    <property type="component" value="Unplaced"/>
</dbReference>
<sequence>MTTMITQKRGERSAIDKNDKKFLLLSPDLGRTYEERTLYLRNKLHANKSIVAGGRIITEELAIELRVTIFGTAACPPRGEWIRSPLIMRPPDQAFAYGLIGQRNSTRALLTGLQAYILKWILFDSRPPTMDKKSAEPPESQLRVSEALQEEVSWRVCSDVIWQCGAQSGSDGKAVVALPTETTYVYNNLKYYQDGVTEKLFELKSLEELQIFLKRYLYLFQGDGGSGALLMLYAMVLTRGCQNIKKDLDGKLNYLLSARPEGSLNLTMLVITGRATPYLHNGVVYVGDEDNYALPQFGVLSRSPVGFLLWHEGLDNRLSALTKQHPGSRLKTPAFPIWITCSSGHFGVLFNTNRELLKNYQAEKRFDIHYYTCGGCYVALNIDTRVGIQASVYKDDLHTTPLEKLIHTKWQDATITWTSINSKIGDSSKQK</sequence>
<dbReference type="InterPro" id="IPR025257">
    <property type="entry name" value="MINDY-3/4_CD"/>
</dbReference>
<dbReference type="PANTHER" id="PTHR12473">
    <property type="entry name" value="UBIQUITIN CARBOXYL-TERMINAL HYDROLASE MINDY-4-RELATED"/>
    <property type="match status" value="1"/>
</dbReference>
<dbReference type="AlphaFoldDB" id="A0AAJ6ZXH0"/>
<dbReference type="GO" id="GO:1990380">
    <property type="term" value="F:K48-linked deubiquitinase activity"/>
    <property type="evidence" value="ECO:0007669"/>
    <property type="project" value="UniProtKB-UniRule"/>
</dbReference>
<accession>A0AAJ6ZXH0</accession>
<reference evidence="4" key="1">
    <citation type="submission" date="2025-08" db="UniProtKB">
        <authorList>
            <consortium name="RefSeq"/>
        </authorList>
    </citation>
    <scope>IDENTIFICATION</scope>
</reference>
<feature type="domain" description="Deubiquitinating enzyme MINDY-3/4 conserved" evidence="3">
    <location>
        <begin position="66"/>
        <end position="419"/>
    </location>
</feature>
<keyword evidence="2" id="KW-0645">Protease</keyword>
<evidence type="ECO:0000313" key="4">
    <source>
        <dbReference type="RefSeq" id="XP_013180998.1"/>
    </source>
</evidence>
<dbReference type="InterPro" id="IPR039785">
    <property type="entry name" value="MINY3/4"/>
</dbReference>
<keyword evidence="2" id="KW-0788">Thiol protease</keyword>
<organism evidence="4">
    <name type="scientific">Papilio xuthus</name>
    <name type="common">Asian swallowtail butterfly</name>
    <dbReference type="NCBI Taxonomy" id="66420"/>
    <lineage>
        <taxon>Eukaryota</taxon>
        <taxon>Metazoa</taxon>
        <taxon>Ecdysozoa</taxon>
        <taxon>Arthropoda</taxon>
        <taxon>Hexapoda</taxon>
        <taxon>Insecta</taxon>
        <taxon>Pterygota</taxon>
        <taxon>Neoptera</taxon>
        <taxon>Endopterygota</taxon>
        <taxon>Lepidoptera</taxon>
        <taxon>Glossata</taxon>
        <taxon>Ditrysia</taxon>
        <taxon>Papilionoidea</taxon>
        <taxon>Papilionidae</taxon>
        <taxon>Papilioninae</taxon>
        <taxon>Papilio</taxon>
    </lineage>
</organism>
<evidence type="ECO:0000256" key="2">
    <source>
        <dbReference type="RuleBase" id="RU367088"/>
    </source>
</evidence>
<dbReference type="PANTHER" id="PTHR12473:SF8">
    <property type="entry name" value="UBIQUITIN CARBOXYL-TERMINAL HYDROLASE MINDY-4-RELATED"/>
    <property type="match status" value="1"/>
</dbReference>
<dbReference type="GO" id="GO:0071108">
    <property type="term" value="P:protein K48-linked deubiquitination"/>
    <property type="evidence" value="ECO:0007669"/>
    <property type="project" value="InterPro"/>
</dbReference>
<dbReference type="GO" id="GO:0006508">
    <property type="term" value="P:proteolysis"/>
    <property type="evidence" value="ECO:0007669"/>
    <property type="project" value="UniProtKB-KW"/>
</dbReference>
<name>A0AAJ6ZXH0_PAPXU</name>
<keyword evidence="2" id="KW-0378">Hydrolase</keyword>
<dbReference type="Pfam" id="PF13898">
    <property type="entry name" value="MINDY-3_4_CD"/>
    <property type="match status" value="1"/>
</dbReference>
<dbReference type="KEGG" id="pxu:106127465"/>
<evidence type="ECO:0000256" key="1">
    <source>
        <dbReference type="ARBA" id="ARBA00011074"/>
    </source>
</evidence>
<dbReference type="RefSeq" id="XP_013180998.1">
    <property type="nucleotide sequence ID" value="XM_013325544.1"/>
</dbReference>
<dbReference type="GeneID" id="106127465"/>
<proteinExistence type="inferred from homology"/>
<keyword evidence="2" id="KW-0833">Ubl conjugation pathway</keyword>
<dbReference type="GO" id="GO:0004843">
    <property type="term" value="F:cysteine-type deubiquitinase activity"/>
    <property type="evidence" value="ECO:0007669"/>
    <property type="project" value="UniProtKB-UniRule"/>
</dbReference>
<dbReference type="SMART" id="SM01174">
    <property type="entry name" value="DUF4205"/>
    <property type="match status" value="1"/>
</dbReference>
<comment type="similarity">
    <text evidence="1 2">Belongs to the MINDY deubiquitinase family. FAM188 subfamily.</text>
</comment>
<dbReference type="EC" id="3.4.19.12" evidence="2"/>